<protein>
    <recommendedName>
        <fullName evidence="3">Actin-like ATPase domain-containing protein</fullName>
    </recommendedName>
</protein>
<dbReference type="OrthoDB" id="2963168at2759"/>
<name>A0A1L9Q0F0_ASPVE</name>
<dbReference type="GeneID" id="63733638"/>
<dbReference type="RefSeq" id="XP_040672977.1">
    <property type="nucleotide sequence ID" value="XM_040818127.1"/>
</dbReference>
<dbReference type="Gene3D" id="3.30.420.40">
    <property type="match status" value="1"/>
</dbReference>
<accession>A0A1L9Q0F0</accession>
<dbReference type="PANTHER" id="PTHR14187:SF82">
    <property type="entry name" value="FAMILY CHAPERONE, PUTATIVE (AFU_ORTHOLOGUE AFUA_7G08575)-RELATED"/>
    <property type="match status" value="1"/>
</dbReference>
<evidence type="ECO:0000313" key="1">
    <source>
        <dbReference type="EMBL" id="OJJ07215.1"/>
    </source>
</evidence>
<proteinExistence type="predicted"/>
<dbReference type="VEuPathDB" id="FungiDB:ASPVEDRAFT_876971"/>
<evidence type="ECO:0008006" key="3">
    <source>
        <dbReference type="Google" id="ProtNLM"/>
    </source>
</evidence>
<sequence>MEGPSIVVGIDFGTTYSGIAYCVAGSIEDIQVLSKWPGGGNRTSVKVPSDIAYRGGIALQWGYQVGPFAEACRGIKLLLDEDGEVKYTPSIEAKVLLKEYDVSVKLAVQDYLKQLIKHTKQVLERQLAIDESQMNLQYILTLPAVWPDKAKYKLLEAAVGAGADYKNVSLVSEPEAAALYTLRAIQPNTVAINDVFIVCDAGGGTVDLISYRIKNLEPLCLAEVTEGTGDVCGSVLLDGRFDALLRERMGKKAYRALSRKSRETAMTFWQERVKPNFMGDYDEDFGEVEHFIPVVGAANDPEVPIEGGFFVLSNDDIRGIFDPVIHDIEELVDQQMSAVREKGFSAKTIILVGGFGSSEYLFNRLKELNPGVNILQPPNGITDSRRSGAVHRGLEGNKIESRIARRHYGTQVSVPFDPAIHSKDDPSKYWDSLEEAYKVDDRMRWFVRKSSSLSENEPIKLQFSRNARVKYPKNLIFRSSLLFCNDEDAPDVLDRRVMHLCLVEADLRQIPQTLFERKKNSKGVEYFNIPFTLSITPTSASLIFELEFNGVSYGSVRSKY</sequence>
<dbReference type="SUPFAM" id="SSF53067">
    <property type="entry name" value="Actin-like ATPase domain"/>
    <property type="match status" value="2"/>
</dbReference>
<dbReference type="AlphaFoldDB" id="A0A1L9Q0F0"/>
<reference evidence="2" key="1">
    <citation type="journal article" date="2017" name="Genome Biol.">
        <title>Comparative genomics reveals high biological diversity and specific adaptations in the industrially and medically important fungal genus Aspergillus.</title>
        <authorList>
            <person name="de Vries R.P."/>
            <person name="Riley R."/>
            <person name="Wiebenga A."/>
            <person name="Aguilar-Osorio G."/>
            <person name="Amillis S."/>
            <person name="Uchima C.A."/>
            <person name="Anderluh G."/>
            <person name="Asadollahi M."/>
            <person name="Askin M."/>
            <person name="Barry K."/>
            <person name="Battaglia E."/>
            <person name="Bayram O."/>
            <person name="Benocci T."/>
            <person name="Braus-Stromeyer S.A."/>
            <person name="Caldana C."/>
            <person name="Canovas D."/>
            <person name="Cerqueira G.C."/>
            <person name="Chen F."/>
            <person name="Chen W."/>
            <person name="Choi C."/>
            <person name="Clum A."/>
            <person name="Dos Santos R.A."/>
            <person name="Damasio A.R."/>
            <person name="Diallinas G."/>
            <person name="Emri T."/>
            <person name="Fekete E."/>
            <person name="Flipphi M."/>
            <person name="Freyberg S."/>
            <person name="Gallo A."/>
            <person name="Gournas C."/>
            <person name="Habgood R."/>
            <person name="Hainaut M."/>
            <person name="Harispe M.L."/>
            <person name="Henrissat B."/>
            <person name="Hilden K.S."/>
            <person name="Hope R."/>
            <person name="Hossain A."/>
            <person name="Karabika E."/>
            <person name="Karaffa L."/>
            <person name="Karanyi Z."/>
            <person name="Krasevec N."/>
            <person name="Kuo A."/>
            <person name="Kusch H."/>
            <person name="LaButti K."/>
            <person name="Lagendijk E.L."/>
            <person name="Lapidus A."/>
            <person name="Levasseur A."/>
            <person name="Lindquist E."/>
            <person name="Lipzen A."/>
            <person name="Logrieco A.F."/>
            <person name="MacCabe A."/>
            <person name="Maekelae M.R."/>
            <person name="Malavazi I."/>
            <person name="Melin P."/>
            <person name="Meyer V."/>
            <person name="Mielnichuk N."/>
            <person name="Miskei M."/>
            <person name="Molnar A.P."/>
            <person name="Mule G."/>
            <person name="Ngan C.Y."/>
            <person name="Orejas M."/>
            <person name="Orosz E."/>
            <person name="Ouedraogo J.P."/>
            <person name="Overkamp K.M."/>
            <person name="Park H.-S."/>
            <person name="Perrone G."/>
            <person name="Piumi F."/>
            <person name="Punt P.J."/>
            <person name="Ram A.F."/>
            <person name="Ramon A."/>
            <person name="Rauscher S."/>
            <person name="Record E."/>
            <person name="Riano-Pachon D.M."/>
            <person name="Robert V."/>
            <person name="Roehrig J."/>
            <person name="Ruller R."/>
            <person name="Salamov A."/>
            <person name="Salih N.S."/>
            <person name="Samson R.A."/>
            <person name="Sandor E."/>
            <person name="Sanguinetti M."/>
            <person name="Schuetze T."/>
            <person name="Sepcic K."/>
            <person name="Shelest E."/>
            <person name="Sherlock G."/>
            <person name="Sophianopoulou V."/>
            <person name="Squina F.M."/>
            <person name="Sun H."/>
            <person name="Susca A."/>
            <person name="Todd R.B."/>
            <person name="Tsang A."/>
            <person name="Unkles S.E."/>
            <person name="van de Wiele N."/>
            <person name="van Rossen-Uffink D."/>
            <person name="Oliveira J.V."/>
            <person name="Vesth T.C."/>
            <person name="Visser J."/>
            <person name="Yu J.-H."/>
            <person name="Zhou M."/>
            <person name="Andersen M.R."/>
            <person name="Archer D.B."/>
            <person name="Baker S.E."/>
            <person name="Benoit I."/>
            <person name="Brakhage A.A."/>
            <person name="Braus G.H."/>
            <person name="Fischer R."/>
            <person name="Frisvad J.C."/>
            <person name="Goldman G.H."/>
            <person name="Houbraken J."/>
            <person name="Oakley B."/>
            <person name="Pocsi I."/>
            <person name="Scazzocchio C."/>
            <person name="Seiboth B."/>
            <person name="vanKuyk P.A."/>
            <person name="Wortman J."/>
            <person name="Dyer P.S."/>
            <person name="Grigoriev I.V."/>
        </authorList>
    </citation>
    <scope>NUCLEOTIDE SEQUENCE [LARGE SCALE GENOMIC DNA]</scope>
    <source>
        <strain evidence="2">CBS 583.65</strain>
    </source>
</reference>
<dbReference type="Proteomes" id="UP000184073">
    <property type="component" value="Unassembled WGS sequence"/>
</dbReference>
<dbReference type="STRING" id="1036611.A0A1L9Q0F0"/>
<gene>
    <name evidence="1" type="ORF">ASPVEDRAFT_876971</name>
</gene>
<evidence type="ECO:0000313" key="2">
    <source>
        <dbReference type="Proteomes" id="UP000184073"/>
    </source>
</evidence>
<dbReference type="InterPro" id="IPR043129">
    <property type="entry name" value="ATPase_NBD"/>
</dbReference>
<dbReference type="EMBL" id="KV878136">
    <property type="protein sequence ID" value="OJJ07215.1"/>
    <property type="molecule type" value="Genomic_DNA"/>
</dbReference>
<organism evidence="1 2">
    <name type="scientific">Aspergillus versicolor CBS 583.65</name>
    <dbReference type="NCBI Taxonomy" id="1036611"/>
    <lineage>
        <taxon>Eukaryota</taxon>
        <taxon>Fungi</taxon>
        <taxon>Dikarya</taxon>
        <taxon>Ascomycota</taxon>
        <taxon>Pezizomycotina</taxon>
        <taxon>Eurotiomycetes</taxon>
        <taxon>Eurotiomycetidae</taxon>
        <taxon>Eurotiales</taxon>
        <taxon>Aspergillaceae</taxon>
        <taxon>Aspergillus</taxon>
        <taxon>Aspergillus subgen. Nidulantes</taxon>
    </lineage>
</organism>
<keyword evidence="2" id="KW-1185">Reference proteome</keyword>
<dbReference type="PANTHER" id="PTHR14187">
    <property type="entry name" value="ALPHA KINASE/ELONGATION FACTOR 2 KINASE"/>
    <property type="match status" value="1"/>
</dbReference>
<dbReference type="CDD" id="cd10170">
    <property type="entry name" value="ASKHA_NBD_HSP70"/>
    <property type="match status" value="1"/>
</dbReference>